<keyword evidence="4" id="KW-1185">Reference proteome</keyword>
<accession>A0ABV6IKX4</accession>
<dbReference type="RefSeq" id="WP_377048235.1">
    <property type="nucleotide sequence ID" value="NZ_JBHLVZ010000001.1"/>
</dbReference>
<dbReference type="SUPFAM" id="SSF53850">
    <property type="entry name" value="Periplasmic binding protein-like II"/>
    <property type="match status" value="1"/>
</dbReference>
<proteinExistence type="inferred from homology"/>
<reference evidence="3 4" key="1">
    <citation type="submission" date="2024-09" db="EMBL/GenBank/DDBJ databases">
        <authorList>
            <person name="Sun Q."/>
            <person name="Mori K."/>
        </authorList>
    </citation>
    <scope>NUCLEOTIDE SEQUENCE [LARGE SCALE GENOMIC DNA]</scope>
    <source>
        <strain evidence="3 4">CCM 7468</strain>
    </source>
</reference>
<dbReference type="PANTHER" id="PTHR42928:SF5">
    <property type="entry name" value="BLR1237 PROTEIN"/>
    <property type="match status" value="1"/>
</dbReference>
<dbReference type="PROSITE" id="PS51318">
    <property type="entry name" value="TAT"/>
    <property type="match status" value="1"/>
</dbReference>
<dbReference type="EMBL" id="JBHLVZ010000001">
    <property type="protein sequence ID" value="MFC0384212.1"/>
    <property type="molecule type" value="Genomic_DNA"/>
</dbReference>
<feature type="chain" id="PRO_5047027336" evidence="2">
    <location>
        <begin position="29"/>
        <end position="331"/>
    </location>
</feature>
<dbReference type="Proteomes" id="UP001589789">
    <property type="component" value="Unassembled WGS sequence"/>
</dbReference>
<dbReference type="InterPro" id="IPR042100">
    <property type="entry name" value="Bug_dom1"/>
</dbReference>
<dbReference type="PANTHER" id="PTHR42928">
    <property type="entry name" value="TRICARBOXYLATE-BINDING PROTEIN"/>
    <property type="match status" value="1"/>
</dbReference>
<feature type="signal peptide" evidence="2">
    <location>
        <begin position="1"/>
        <end position="28"/>
    </location>
</feature>
<dbReference type="Pfam" id="PF03401">
    <property type="entry name" value="TctC"/>
    <property type="match status" value="1"/>
</dbReference>
<evidence type="ECO:0000256" key="1">
    <source>
        <dbReference type="ARBA" id="ARBA00006987"/>
    </source>
</evidence>
<protein>
    <submittedName>
        <fullName evidence="3">Tripartite tricarboxylate transporter substrate binding protein BugD</fullName>
    </submittedName>
</protein>
<comment type="similarity">
    <text evidence="1">Belongs to the UPF0065 (bug) family.</text>
</comment>
<name>A0ABV6IKX4_9PROT</name>
<comment type="caution">
    <text evidence="3">The sequence shown here is derived from an EMBL/GenBank/DDBJ whole genome shotgun (WGS) entry which is preliminary data.</text>
</comment>
<evidence type="ECO:0000256" key="2">
    <source>
        <dbReference type="SAM" id="SignalP"/>
    </source>
</evidence>
<dbReference type="PIRSF" id="PIRSF017082">
    <property type="entry name" value="YflP"/>
    <property type="match status" value="1"/>
</dbReference>
<dbReference type="CDD" id="cd13576">
    <property type="entry name" value="PBP2_BugD_Asp"/>
    <property type="match status" value="1"/>
</dbReference>
<organism evidence="3 4">
    <name type="scientific">Muricoccus vinaceus</name>
    <dbReference type="NCBI Taxonomy" id="424704"/>
    <lineage>
        <taxon>Bacteria</taxon>
        <taxon>Pseudomonadati</taxon>
        <taxon>Pseudomonadota</taxon>
        <taxon>Alphaproteobacteria</taxon>
        <taxon>Acetobacterales</taxon>
        <taxon>Roseomonadaceae</taxon>
        <taxon>Muricoccus</taxon>
    </lineage>
</organism>
<gene>
    <name evidence="3" type="ORF">ACFFIC_01450</name>
</gene>
<evidence type="ECO:0000313" key="3">
    <source>
        <dbReference type="EMBL" id="MFC0384212.1"/>
    </source>
</evidence>
<keyword evidence="2" id="KW-0732">Signal</keyword>
<dbReference type="InterPro" id="IPR005064">
    <property type="entry name" value="BUG"/>
</dbReference>
<dbReference type="Gene3D" id="3.40.190.10">
    <property type="entry name" value="Periplasmic binding protein-like II"/>
    <property type="match status" value="1"/>
</dbReference>
<sequence>MTQMTRRRALALAAALAAPALLPGIAAAQPAYPNRPITVIVPFAAGGPTDVVTRLVAEVMARDLGQPVVVENVGGAGGTLGAQRVAQARPDGHTLLLHHIGMGTTPSLYRRLAYDPVNGFEPVGLVTEVPMTIIAKKDFPAANLADMVRVMREQKLSINLANAGVGAASHLCGLLLQSAVQAQVTTIPYRGTGPAMTDLIGGTVDLMCDQTTNTTQQIRSGAVRAYAVTTSERNAALPDLPTAAEAGLPGFEVSVWHGLYAPRGTDAAIVNRLSRSLQVALREERLVARFAELGTTPVSQERATPAAHRAYWQADIAKWRPIIQAAGQYAD</sequence>
<dbReference type="Gene3D" id="3.40.190.150">
    <property type="entry name" value="Bordetella uptake gene, domain 1"/>
    <property type="match status" value="1"/>
</dbReference>
<evidence type="ECO:0000313" key="4">
    <source>
        <dbReference type="Proteomes" id="UP001589789"/>
    </source>
</evidence>
<dbReference type="InterPro" id="IPR006311">
    <property type="entry name" value="TAT_signal"/>
</dbReference>